<dbReference type="KEGG" id="anf:AQPE_1832"/>
<evidence type="ECO:0000313" key="1">
    <source>
        <dbReference type="EMBL" id="BBE17675.1"/>
    </source>
</evidence>
<dbReference type="Gene3D" id="2.60.40.4070">
    <property type="match status" value="1"/>
</dbReference>
<dbReference type="EMBL" id="AP018694">
    <property type="protein sequence ID" value="BBE17675.1"/>
    <property type="molecule type" value="Genomic_DNA"/>
</dbReference>
<dbReference type="Gene3D" id="2.60.40.2810">
    <property type="match status" value="1"/>
</dbReference>
<dbReference type="AlphaFoldDB" id="A0A5K7S862"/>
<gene>
    <name evidence="1" type="ORF">AQPE_1832</name>
</gene>
<dbReference type="InterPro" id="IPR013783">
    <property type="entry name" value="Ig-like_fold"/>
</dbReference>
<keyword evidence="2" id="KW-1185">Reference proteome</keyword>
<reference evidence="1" key="1">
    <citation type="journal article" date="2020" name="Int. J. Syst. Evol. Microbiol.">
        <title>Aquipluma nitroreducens gen. nov. sp. nov., a novel facultatively anaerobic bacterium isolated from a freshwater lake.</title>
        <authorList>
            <person name="Watanabe M."/>
            <person name="Kojima H."/>
            <person name="Fukui M."/>
        </authorList>
    </citation>
    <scope>NUCLEOTIDE SEQUENCE</scope>
    <source>
        <strain evidence="1">MeG22</strain>
    </source>
</reference>
<sequence>MILVWVSSVAFATGQDFYTVYRGSVHEYKIAKNAFEVTYNWQVFTDVTLINPANNSQAVMSPLGAGRENEIQVKWNGSGDYYLMVTVNSLSGCANRKAWHFVVDQTDDKPTARIAGNSIVMLGNCNVTGYVLDASSSNGGGLTFTWSPSAYLDNAASSKPTFIPGKTTRYHLTVSDSRGQVDTTSVLIVVNNQPKAVTDKNVFVNEPNADILLSGSKSTGVGLTYLWQSKDGIIRSGETTAMAEVSGLGMYYLKVTDTYGCTSQDSVWVGLYTQAVMDTSSTKLNFAVDINVLANDMPKGELNPATLKIVTAPQNGIATVVGDSLVSYLPNQYYTGSDNFIYSICDYFEHCDQATVLVLVSDAPFFIPEAFSPNGDGINDKFEIKGIAKYKTVQIEIFNRWGNVVYRSDNYGEGQGKSGFWDGKAGQGVRVGSGSVPTGTYFYVLKLDGKEKINGAIYLDR</sequence>
<protein>
    <submittedName>
        <fullName evidence="1">Cadherin domain protein</fullName>
    </submittedName>
</protein>
<accession>A0A5K7S862</accession>
<dbReference type="Gene3D" id="2.60.40.10">
    <property type="entry name" value="Immunoglobulins"/>
    <property type="match status" value="2"/>
</dbReference>
<name>A0A5K7S862_9BACT</name>
<dbReference type="Pfam" id="PF17963">
    <property type="entry name" value="Big_9"/>
    <property type="match status" value="1"/>
</dbReference>
<dbReference type="Pfam" id="PF13585">
    <property type="entry name" value="CHU_C"/>
    <property type="match status" value="1"/>
</dbReference>
<proteinExistence type="predicted"/>
<organism evidence="1 2">
    <name type="scientific">Aquipluma nitroreducens</name>
    <dbReference type="NCBI Taxonomy" id="2010828"/>
    <lineage>
        <taxon>Bacteria</taxon>
        <taxon>Pseudomonadati</taxon>
        <taxon>Bacteroidota</taxon>
        <taxon>Bacteroidia</taxon>
        <taxon>Marinilabiliales</taxon>
        <taxon>Prolixibacteraceae</taxon>
        <taxon>Aquipluma</taxon>
    </lineage>
</organism>
<dbReference type="NCBIfam" id="TIGR04131">
    <property type="entry name" value="Bac_Flav_CTERM"/>
    <property type="match status" value="1"/>
</dbReference>
<dbReference type="RefSeq" id="WP_318350654.1">
    <property type="nucleotide sequence ID" value="NZ_AP018694.1"/>
</dbReference>
<evidence type="ECO:0000313" key="2">
    <source>
        <dbReference type="Proteomes" id="UP001193389"/>
    </source>
</evidence>
<dbReference type="Proteomes" id="UP001193389">
    <property type="component" value="Chromosome"/>
</dbReference>
<dbReference type="InterPro" id="IPR026341">
    <property type="entry name" value="T9SS_type_B"/>
</dbReference>